<dbReference type="Gene3D" id="2.60.120.1140">
    <property type="entry name" value="Protein of unknown function DUF192"/>
    <property type="match status" value="1"/>
</dbReference>
<dbReference type="OrthoDB" id="3177228at2"/>
<name>A0A5N8WCA5_9ACTN</name>
<keyword evidence="2" id="KW-1185">Reference proteome</keyword>
<evidence type="ECO:0000313" key="2">
    <source>
        <dbReference type="Proteomes" id="UP000326979"/>
    </source>
</evidence>
<sequence>MATFTTPETAGPVPLELAESARDRRRGLLGRDGIDGALLLSPASAVHTLGMRFTVDVAYLDRTFTVISVRTMPPGRVGLPRFRARYVLEAEAGSLERWGVRRGARVVVRDW</sequence>
<reference evidence="1 2" key="1">
    <citation type="submission" date="2019-07" db="EMBL/GenBank/DDBJ databases">
        <title>New species of Amycolatopsis and Streptomyces.</title>
        <authorList>
            <person name="Duangmal K."/>
            <person name="Teo W.F.A."/>
            <person name="Lipun K."/>
        </authorList>
    </citation>
    <scope>NUCLEOTIDE SEQUENCE [LARGE SCALE GENOMIC DNA]</scope>
    <source>
        <strain evidence="1 2">TISTR 2346</strain>
    </source>
</reference>
<accession>A0A5N8WCA5</accession>
<comment type="caution">
    <text evidence="1">The sequence shown here is derived from an EMBL/GenBank/DDBJ whole genome shotgun (WGS) entry which is preliminary data.</text>
</comment>
<protein>
    <submittedName>
        <fullName evidence="1">DUF192 domain-containing protein</fullName>
    </submittedName>
</protein>
<organism evidence="1 2">
    <name type="scientific">Streptomyces phyllanthi</name>
    <dbReference type="NCBI Taxonomy" id="1803180"/>
    <lineage>
        <taxon>Bacteria</taxon>
        <taxon>Bacillati</taxon>
        <taxon>Actinomycetota</taxon>
        <taxon>Actinomycetes</taxon>
        <taxon>Kitasatosporales</taxon>
        <taxon>Streptomycetaceae</taxon>
        <taxon>Streptomyces</taxon>
    </lineage>
</organism>
<dbReference type="AlphaFoldDB" id="A0A5N8WCA5"/>
<dbReference type="InterPro" id="IPR003795">
    <property type="entry name" value="DUF192"/>
</dbReference>
<dbReference type="InterPro" id="IPR038695">
    <property type="entry name" value="Saro_0823-like_sf"/>
</dbReference>
<dbReference type="Pfam" id="PF02643">
    <property type="entry name" value="DUF192"/>
    <property type="match status" value="1"/>
</dbReference>
<evidence type="ECO:0000313" key="1">
    <source>
        <dbReference type="EMBL" id="MPY45110.1"/>
    </source>
</evidence>
<dbReference type="EMBL" id="VJZE01000405">
    <property type="protein sequence ID" value="MPY45110.1"/>
    <property type="molecule type" value="Genomic_DNA"/>
</dbReference>
<proteinExistence type="predicted"/>
<gene>
    <name evidence="1" type="ORF">FNH04_35975</name>
</gene>
<dbReference type="Proteomes" id="UP000326979">
    <property type="component" value="Unassembled WGS sequence"/>
</dbReference>
<dbReference type="RefSeq" id="WP_152790041.1">
    <property type="nucleotide sequence ID" value="NZ_BAABEQ010000045.1"/>
</dbReference>